<evidence type="ECO:0000313" key="3">
    <source>
        <dbReference type="EMBL" id="MDN7128946.1"/>
    </source>
</evidence>
<dbReference type="Proteomes" id="UP001169491">
    <property type="component" value="Unassembled WGS sequence"/>
</dbReference>
<keyword evidence="4" id="KW-1185">Reference proteome</keyword>
<proteinExistence type="predicted"/>
<gene>
    <name evidence="2" type="ORF">J6I90_00340</name>
    <name evidence="3" type="ORF">J6I92_03565</name>
</gene>
<dbReference type="GO" id="GO:0008237">
    <property type="term" value="F:metallopeptidase activity"/>
    <property type="evidence" value="ECO:0007669"/>
    <property type="project" value="InterPro"/>
</dbReference>
<feature type="chain" id="PRO_5043342051" evidence="1">
    <location>
        <begin position="41"/>
        <end position="307"/>
    </location>
</feature>
<name>A0AAW7QUC8_9GAMM</name>
<organism evidence="2 5">
    <name type="scientific">Pseudidiomarina terrestris</name>
    <dbReference type="NCBI Taxonomy" id="2820060"/>
    <lineage>
        <taxon>Bacteria</taxon>
        <taxon>Pseudomonadati</taxon>
        <taxon>Pseudomonadota</taxon>
        <taxon>Gammaproteobacteria</taxon>
        <taxon>Alteromonadales</taxon>
        <taxon>Idiomarinaceae</taxon>
        <taxon>Pseudidiomarina</taxon>
    </lineage>
</organism>
<evidence type="ECO:0000256" key="1">
    <source>
        <dbReference type="SAM" id="SignalP"/>
    </source>
</evidence>
<sequence>MQRLKWTGVSNKRMLPAPIKSVLASCSAAGLLLLCHAATADSWQPLPEQLLGVTTDLSPAVPATCRSPEQPEAIQVWLPLGRSQEPIKTLSQWPAHPLAEFVQCFHIRWYQDYDQLDCRSGGQRGHQQCDLALLPREWNQRQLVFIASGTPAIGSASHWQMVLPVDASVDVLAHEVGHWLGFADEYPMSAALAENYCQGRYLHPSVNVVTTVTQQLSSHELQKLWQRLPWRDAVADWRDLAQRGSDGKWQLGSAASVAVGLFPSATCNAVEKVYSWKPVAHMTAMEYHDVNVWPEVYLELLRRSNGQ</sequence>
<accession>A0AAW7QUC8</accession>
<comment type="caution">
    <text evidence="2">The sequence shown here is derived from an EMBL/GenBank/DDBJ whole genome shotgun (WGS) entry which is preliminary data.</text>
</comment>
<evidence type="ECO:0000313" key="4">
    <source>
        <dbReference type="Proteomes" id="UP001169491"/>
    </source>
</evidence>
<dbReference type="InterPro" id="IPR024079">
    <property type="entry name" value="MetalloPept_cat_dom_sf"/>
</dbReference>
<evidence type="ECO:0000313" key="2">
    <source>
        <dbReference type="EMBL" id="MDN7123329.1"/>
    </source>
</evidence>
<dbReference type="AlphaFoldDB" id="A0AAW7QUC8"/>
<dbReference type="SUPFAM" id="SSF55486">
    <property type="entry name" value="Metalloproteases ('zincins'), catalytic domain"/>
    <property type="match status" value="1"/>
</dbReference>
<reference evidence="4 5" key="1">
    <citation type="submission" date="2021-03" db="EMBL/GenBank/DDBJ databases">
        <title>Pseudidiomarina terrestris, a new bacterium isolated from saline soil.</title>
        <authorList>
            <person name="Galisteo C."/>
            <person name="De La Haba R."/>
            <person name="Sanchez-Porro C."/>
            <person name="Ventosa A."/>
        </authorList>
    </citation>
    <scope>NUCLEOTIDE SEQUENCE [LARGE SCALE GENOMIC DNA]</scope>
    <source>
        <strain evidence="2 5">1APP75-32.1</strain>
        <strain evidence="4">1APR75-15</strain>
        <strain evidence="3">1ASR75-15</strain>
    </source>
</reference>
<dbReference type="Gene3D" id="3.40.390.10">
    <property type="entry name" value="Collagenase (Catalytic Domain)"/>
    <property type="match status" value="1"/>
</dbReference>
<protein>
    <submittedName>
        <fullName evidence="2">Uncharacterized protein</fullName>
    </submittedName>
</protein>
<keyword evidence="1" id="KW-0732">Signal</keyword>
<dbReference type="EMBL" id="JAGGJC010000001">
    <property type="protein sequence ID" value="MDN7128946.1"/>
    <property type="molecule type" value="Genomic_DNA"/>
</dbReference>
<evidence type="ECO:0000313" key="5">
    <source>
        <dbReference type="Proteomes" id="UP001169492"/>
    </source>
</evidence>
<feature type="signal peptide" evidence="1">
    <location>
        <begin position="1"/>
        <end position="40"/>
    </location>
</feature>
<dbReference type="EMBL" id="JAGGJB010000001">
    <property type="protein sequence ID" value="MDN7123329.1"/>
    <property type="molecule type" value="Genomic_DNA"/>
</dbReference>
<dbReference type="Proteomes" id="UP001169492">
    <property type="component" value="Unassembled WGS sequence"/>
</dbReference>
<dbReference type="RefSeq" id="WP_301719931.1">
    <property type="nucleotide sequence ID" value="NZ_JAGGJB010000001.1"/>
</dbReference>